<organism evidence="8 9">
    <name type="scientific">Segatella oris C735</name>
    <dbReference type="NCBI Taxonomy" id="563008"/>
    <lineage>
        <taxon>Bacteria</taxon>
        <taxon>Pseudomonadati</taxon>
        <taxon>Bacteroidota</taxon>
        <taxon>Bacteroidia</taxon>
        <taxon>Bacteroidales</taxon>
        <taxon>Prevotellaceae</taxon>
        <taxon>Segatella</taxon>
    </lineage>
</organism>
<reference evidence="8 9" key="1">
    <citation type="submission" date="2010-02" db="EMBL/GenBank/DDBJ databases">
        <title>The Genome Sequence of Prevotella oris strain C735.</title>
        <authorList>
            <consortium name="The Broad Institute Genome Sequencing Platform"/>
            <person name="Ward D."/>
            <person name="Feldgarden M."/>
            <person name="Earl A."/>
            <person name="Young S.K."/>
            <person name="Zeng Q."/>
            <person name="Koehrsen M."/>
            <person name="Alvarado L."/>
            <person name="Berlin A."/>
            <person name="Bochicchio J."/>
            <person name="Borenstein D."/>
            <person name="Chapman S.B."/>
            <person name="Chen Z."/>
            <person name="Engels R."/>
            <person name="Freedman E."/>
            <person name="Gellesch M."/>
            <person name="Goldberg J."/>
            <person name="Griggs A."/>
            <person name="Gujja S."/>
            <person name="Heilman E."/>
            <person name="Heiman D."/>
            <person name="Hepburn T."/>
            <person name="Howarth C."/>
            <person name="Jen D."/>
            <person name="Larson L."/>
            <person name="Mehta T."/>
            <person name="Park D."/>
            <person name="Pearson M."/>
            <person name="Roberts A."/>
            <person name="Saif S."/>
            <person name="Shea T."/>
            <person name="Shenoy N."/>
            <person name="Sisk P."/>
            <person name="Stolte C."/>
            <person name="Sykes S."/>
            <person name="Thomson T."/>
            <person name="Walk T."/>
            <person name="White J."/>
            <person name="Yandava C."/>
            <person name="Sibley C.D."/>
            <person name="Field T.R."/>
            <person name="Grinwis M."/>
            <person name="Eshaghurshan C.S."/>
            <person name="Surette M.G."/>
            <person name="Haas B."/>
            <person name="Nusbaum C."/>
            <person name="Birren B."/>
        </authorList>
    </citation>
    <scope>NUCLEOTIDE SEQUENCE [LARGE SCALE GENOMIC DNA]</scope>
    <source>
        <strain evidence="8 9">C735</strain>
    </source>
</reference>
<keyword evidence="4" id="KW-0804">Transcription</keyword>
<gene>
    <name evidence="8" type="ORF">HMPREF0665_00888</name>
</gene>
<name>D7NBI6_9BACT</name>
<dbReference type="InterPro" id="IPR039425">
    <property type="entry name" value="RNA_pol_sigma-70-like"/>
</dbReference>
<dbReference type="SUPFAM" id="SSF88946">
    <property type="entry name" value="Sigma2 domain of RNA polymerase sigma factors"/>
    <property type="match status" value="1"/>
</dbReference>
<dbReference type="InterPro" id="IPR013249">
    <property type="entry name" value="RNA_pol_sigma70_r4_t2"/>
</dbReference>
<feature type="domain" description="RNA polymerase sigma-70 region 2" evidence="6">
    <location>
        <begin position="18"/>
        <end position="82"/>
    </location>
</feature>
<feature type="domain" description="RNA polymerase sigma factor 70 region 4 type 2" evidence="7">
    <location>
        <begin position="111"/>
        <end position="163"/>
    </location>
</feature>
<dbReference type="NCBIfam" id="TIGR02937">
    <property type="entry name" value="sigma70-ECF"/>
    <property type="match status" value="1"/>
</dbReference>
<dbReference type="Pfam" id="PF08281">
    <property type="entry name" value="Sigma70_r4_2"/>
    <property type="match status" value="1"/>
</dbReference>
<dbReference type="InterPro" id="IPR011250">
    <property type="entry name" value="OMP/PagP_B-barrel"/>
</dbReference>
<dbReference type="InterPro" id="IPR007627">
    <property type="entry name" value="RNA_pol_sigma70_r2"/>
</dbReference>
<comment type="similarity">
    <text evidence="1">Belongs to the sigma-70 factor family. ECF subfamily.</text>
</comment>
<keyword evidence="9" id="KW-1185">Reference proteome</keyword>
<evidence type="ECO:0000256" key="2">
    <source>
        <dbReference type="ARBA" id="ARBA00023015"/>
    </source>
</evidence>
<dbReference type="PANTHER" id="PTHR43133:SF46">
    <property type="entry name" value="RNA POLYMERASE SIGMA-70 FACTOR ECF SUBFAMILY"/>
    <property type="match status" value="1"/>
</dbReference>
<dbReference type="InterPro" id="IPR014284">
    <property type="entry name" value="RNA_pol_sigma-70_dom"/>
</dbReference>
<dbReference type="Pfam" id="PF04542">
    <property type="entry name" value="Sigma70_r2"/>
    <property type="match status" value="1"/>
</dbReference>
<keyword evidence="5" id="KW-1133">Transmembrane helix</keyword>
<evidence type="ECO:0000259" key="7">
    <source>
        <dbReference type="Pfam" id="PF08281"/>
    </source>
</evidence>
<dbReference type="AlphaFoldDB" id="D7NBI6"/>
<dbReference type="HOGENOM" id="CLU_042247_0_0_10"/>
<dbReference type="GO" id="GO:0016987">
    <property type="term" value="F:sigma factor activity"/>
    <property type="evidence" value="ECO:0007669"/>
    <property type="project" value="UniProtKB-KW"/>
</dbReference>
<dbReference type="eggNOG" id="COG1595">
    <property type="taxonomic scope" value="Bacteria"/>
</dbReference>
<evidence type="ECO:0000256" key="1">
    <source>
        <dbReference type="ARBA" id="ARBA00010641"/>
    </source>
</evidence>
<keyword evidence="3" id="KW-0731">Sigma factor</keyword>
<dbReference type="GO" id="GO:0006352">
    <property type="term" value="P:DNA-templated transcription initiation"/>
    <property type="evidence" value="ECO:0007669"/>
    <property type="project" value="InterPro"/>
</dbReference>
<feature type="transmembrane region" description="Helical" evidence="5">
    <location>
        <begin position="167"/>
        <end position="187"/>
    </location>
</feature>
<evidence type="ECO:0000313" key="8">
    <source>
        <dbReference type="EMBL" id="EFI49146.1"/>
    </source>
</evidence>
<evidence type="ECO:0000256" key="5">
    <source>
        <dbReference type="SAM" id="Phobius"/>
    </source>
</evidence>
<dbReference type="SUPFAM" id="SSF56925">
    <property type="entry name" value="OMPA-like"/>
    <property type="match status" value="1"/>
</dbReference>
<dbReference type="RefSeq" id="WP_004377138.1">
    <property type="nucleotide sequence ID" value="NZ_GL349565.1"/>
</dbReference>
<evidence type="ECO:0000256" key="4">
    <source>
        <dbReference type="ARBA" id="ARBA00023163"/>
    </source>
</evidence>
<protein>
    <submittedName>
        <fullName evidence="8">RNA polymerase ECF-type sigma factor</fullName>
    </submittedName>
</protein>
<evidence type="ECO:0000259" key="6">
    <source>
        <dbReference type="Pfam" id="PF04542"/>
    </source>
</evidence>
<dbReference type="InterPro" id="IPR036388">
    <property type="entry name" value="WH-like_DNA-bd_sf"/>
</dbReference>
<dbReference type="CDD" id="cd06171">
    <property type="entry name" value="Sigma70_r4"/>
    <property type="match status" value="1"/>
</dbReference>
<evidence type="ECO:0000256" key="3">
    <source>
        <dbReference type="ARBA" id="ARBA00023082"/>
    </source>
</evidence>
<dbReference type="PANTHER" id="PTHR43133">
    <property type="entry name" value="RNA POLYMERASE ECF-TYPE SIGMA FACTO"/>
    <property type="match status" value="1"/>
</dbReference>
<sequence length="560" mass="64236">MIQIEDCKRGDRKALEQLYRQYAGKLLSVCQHYIKDESAAEDVLHDAFIIIFTSIKDLKDTSKIEGWMITIARNLCFRYLRSIGKKEIPLEGITEHLCSDCTEEQKEVDLQILFDAIEKLPEKSKEVFKLSVLDGYSHIEIGQMLHIAPHSSSSQLFRAKTQLQKMLYKYWVLLLLPMFLPICLYLLRYRKTENIAEDKSQAVKVRREKGKTDAKENHISKDEYIEVLPMNSNGEEIEHKSHLVAMTDSMQTADSTQATATMTAYLPDSVLKVLAPEDGTWDDTLFHIPQITPAPLIAQVEPFANKSKKKYPWTFNFGFSSNTGGNALSDMNYLSVIDYANGGAAAKLHTWNEYMDYMTRNSALMDSVERAKMKLIAWNNMTDGDSGEGLGEKATHHRPLTFSLSLNKQLSPHWIFGTGITYTHLKSEFESDFHGATLNKVQKIDYIGIPLRLTYRIWSKGRFNAYTTGGVTFEMPIRSSLNKQYIIIADSSYTLKGTIRPRYQWSVNMGVGVQYRLFKPFSIYVEPNMFYYFRNGSGLETYRTEHPFTLTVPFGLRLTW</sequence>
<dbReference type="EMBL" id="GL349565">
    <property type="protein sequence ID" value="EFI49146.1"/>
    <property type="molecule type" value="Genomic_DNA"/>
</dbReference>
<dbReference type="SUPFAM" id="SSF88659">
    <property type="entry name" value="Sigma3 and sigma4 domains of RNA polymerase sigma factors"/>
    <property type="match status" value="1"/>
</dbReference>
<dbReference type="InterPro" id="IPR013325">
    <property type="entry name" value="RNA_pol_sigma_r2"/>
</dbReference>
<evidence type="ECO:0000313" key="9">
    <source>
        <dbReference type="Proteomes" id="UP000003805"/>
    </source>
</evidence>
<dbReference type="InterPro" id="IPR013324">
    <property type="entry name" value="RNA_pol_sigma_r3/r4-like"/>
</dbReference>
<keyword evidence="5" id="KW-0812">Transmembrane</keyword>
<proteinExistence type="inferred from homology"/>
<dbReference type="Gene3D" id="1.10.10.10">
    <property type="entry name" value="Winged helix-like DNA-binding domain superfamily/Winged helix DNA-binding domain"/>
    <property type="match status" value="1"/>
</dbReference>
<accession>D7NBI6</accession>
<dbReference type="Proteomes" id="UP000003805">
    <property type="component" value="Unassembled WGS sequence"/>
</dbReference>
<keyword evidence="2" id="KW-0805">Transcription regulation</keyword>
<dbReference type="Gene3D" id="1.10.1740.10">
    <property type="match status" value="1"/>
</dbReference>
<keyword evidence="5" id="KW-0472">Membrane</keyword>
<dbReference type="GO" id="GO:0003677">
    <property type="term" value="F:DNA binding"/>
    <property type="evidence" value="ECO:0007669"/>
    <property type="project" value="InterPro"/>
</dbReference>